<evidence type="ECO:0000313" key="1">
    <source>
        <dbReference type="EMBL" id="QHQ61808.1"/>
    </source>
</evidence>
<dbReference type="SUPFAM" id="SSF54913">
    <property type="entry name" value="GlnB-like"/>
    <property type="match status" value="2"/>
</dbReference>
<proteinExistence type="predicted"/>
<dbReference type="Proteomes" id="UP000464314">
    <property type="component" value="Chromosome"/>
</dbReference>
<organism evidence="1 2">
    <name type="scientific">Anaerocolumna sedimenticola</name>
    <dbReference type="NCBI Taxonomy" id="2696063"/>
    <lineage>
        <taxon>Bacteria</taxon>
        <taxon>Bacillati</taxon>
        <taxon>Bacillota</taxon>
        <taxon>Clostridia</taxon>
        <taxon>Lachnospirales</taxon>
        <taxon>Lachnospiraceae</taxon>
        <taxon>Anaerocolumna</taxon>
    </lineage>
</organism>
<gene>
    <name evidence="1" type="ORF">Ana3638_14335</name>
</gene>
<dbReference type="KEGG" id="anr:Ana3638_14335"/>
<evidence type="ECO:0000313" key="2">
    <source>
        <dbReference type="Proteomes" id="UP000464314"/>
    </source>
</evidence>
<dbReference type="Gene3D" id="3.30.70.120">
    <property type="match status" value="2"/>
</dbReference>
<dbReference type="EMBL" id="CP048000">
    <property type="protein sequence ID" value="QHQ61808.1"/>
    <property type="molecule type" value="Genomic_DNA"/>
</dbReference>
<sequence length="225" mass="25244">MLSYKLPDIGYSMLIVIVSRGKGSKVLDFVKNMGALEASCFYGRGTVKNNVLQLVELNDVNKEIVLFIIHSEEEEEILRQINLKFHLDKPNQGIAFTTSLAAFHKMKSDAAFKYNTNSYSAQKRGKYTALLIIMDKGKADSVIEISQKAGYYGGTIVKARGMAGKLNIILDKQVEPEKEAVLMLTENKRAYKLASLLTKHFKLKQPNTGILVMFELNRTLGLFQT</sequence>
<dbReference type="AlphaFoldDB" id="A0A6P1TQV7"/>
<dbReference type="InterPro" id="IPR011322">
    <property type="entry name" value="N-reg_PII-like_a/b"/>
</dbReference>
<reference evidence="1 2" key="1">
    <citation type="submission" date="2020-01" db="EMBL/GenBank/DDBJ databases">
        <title>Genome analysis of Anaerocolumna sp. CBA3638.</title>
        <authorList>
            <person name="Kim J."/>
            <person name="Roh S.W."/>
        </authorList>
    </citation>
    <scope>NUCLEOTIDE SEQUENCE [LARGE SCALE GENOMIC DNA]</scope>
    <source>
        <strain evidence="1 2">CBA3638</strain>
    </source>
</reference>
<accession>A0A6P1TQV7</accession>
<protein>
    <submittedName>
        <fullName evidence="1">Uncharacterized protein</fullName>
    </submittedName>
</protein>
<dbReference type="InterPro" id="IPR015867">
    <property type="entry name" value="N-reg_PII/ATP_PRibTrfase_C"/>
</dbReference>
<name>A0A6P1TQV7_9FIRM</name>
<keyword evidence="2" id="KW-1185">Reference proteome</keyword>
<dbReference type="RefSeq" id="WP_161838633.1">
    <property type="nucleotide sequence ID" value="NZ_CP048000.1"/>
</dbReference>